<dbReference type="InterPro" id="IPR038305">
    <property type="entry name" value="HeLo_sf"/>
</dbReference>
<comment type="caution">
    <text evidence="2">The sequence shown here is derived from an EMBL/GenBank/DDBJ whole genome shotgun (WGS) entry which is preliminary data.</text>
</comment>
<dbReference type="Pfam" id="PF14479">
    <property type="entry name" value="HeLo"/>
    <property type="match status" value="1"/>
</dbReference>
<accession>A0A9W8PRZ8</accession>
<proteinExistence type="predicted"/>
<gene>
    <name evidence="2" type="primary">PEX13_1</name>
    <name evidence="2" type="ORF">NW766_004421</name>
</gene>
<evidence type="ECO:0000259" key="1">
    <source>
        <dbReference type="Pfam" id="PF14479"/>
    </source>
</evidence>
<dbReference type="Gene3D" id="1.20.120.1020">
    <property type="entry name" value="Prion-inhibition and propagation, HeLo domain"/>
    <property type="match status" value="1"/>
</dbReference>
<sequence length="344" mass="38384">MEVLGAVASGVTLAALFKGTFEALDLIHLYQTQDGDFRRLQLEYSLEKCRLYNWGVEMGLADDSKQNLLSEWHSKELVEETLRQVIALLSDAQVIRKKYGCDDAISSAAASLPAPETSPGITRAFDHFKMQSSNSDESMSRLKKTKWVIRDRKKFFVLVSELRSLIDSLEKITNDLSTKARLEEFLRIRINGIANVDTLLGIASVWKDSHPRVASAASTKADSISTTSERYETISLWQTAVDSESSGDDIIADVEDLTITELKHSVISSNVELETLKKSLESTSQTVSALGQQLHDLTYNVTSKNLVRTRLRDLIVAFMYMQTQLSNAVAPSSYTHVEILNGNR</sequence>
<organism evidence="2 3">
    <name type="scientific">Fusarium irregulare</name>
    <dbReference type="NCBI Taxonomy" id="2494466"/>
    <lineage>
        <taxon>Eukaryota</taxon>
        <taxon>Fungi</taxon>
        <taxon>Dikarya</taxon>
        <taxon>Ascomycota</taxon>
        <taxon>Pezizomycotina</taxon>
        <taxon>Sordariomycetes</taxon>
        <taxon>Hypocreomycetidae</taxon>
        <taxon>Hypocreales</taxon>
        <taxon>Nectriaceae</taxon>
        <taxon>Fusarium</taxon>
        <taxon>Fusarium incarnatum-equiseti species complex</taxon>
    </lineage>
</organism>
<evidence type="ECO:0000313" key="2">
    <source>
        <dbReference type="EMBL" id="KAJ4016230.1"/>
    </source>
</evidence>
<name>A0A9W8PRZ8_9HYPO</name>
<protein>
    <submittedName>
        <fullName evidence="2">Peroxisomal membrane protein PAS20</fullName>
    </submittedName>
</protein>
<dbReference type="AlphaFoldDB" id="A0A9W8PRZ8"/>
<dbReference type="EMBL" id="JAPDHF010000006">
    <property type="protein sequence ID" value="KAJ4016230.1"/>
    <property type="molecule type" value="Genomic_DNA"/>
</dbReference>
<dbReference type="PANTHER" id="PTHR37542">
    <property type="entry name" value="HELO DOMAIN-CONTAINING PROTEIN-RELATED"/>
    <property type="match status" value="1"/>
</dbReference>
<dbReference type="Proteomes" id="UP001152130">
    <property type="component" value="Unassembled WGS sequence"/>
</dbReference>
<reference evidence="2" key="1">
    <citation type="submission" date="2022-10" db="EMBL/GenBank/DDBJ databases">
        <title>Fusarium specimens isolated from Avocado Roots.</title>
        <authorList>
            <person name="Stajich J."/>
            <person name="Roper C."/>
            <person name="Heimlech-Rivalta G."/>
        </authorList>
    </citation>
    <scope>NUCLEOTIDE SEQUENCE</scope>
    <source>
        <strain evidence="2">CF00143</strain>
    </source>
</reference>
<keyword evidence="3" id="KW-1185">Reference proteome</keyword>
<feature type="domain" description="Prion-inhibition and propagation HeLo" evidence="1">
    <location>
        <begin position="5"/>
        <end position="199"/>
    </location>
</feature>
<dbReference type="InterPro" id="IPR029498">
    <property type="entry name" value="HeLo_dom"/>
</dbReference>
<evidence type="ECO:0000313" key="3">
    <source>
        <dbReference type="Proteomes" id="UP001152130"/>
    </source>
</evidence>
<dbReference type="OrthoDB" id="20872at2759"/>